<evidence type="ECO:0000256" key="9">
    <source>
        <dbReference type="ARBA" id="ARBA00022741"/>
    </source>
</evidence>
<feature type="binding site" evidence="13">
    <location>
        <begin position="46"/>
        <end position="48"/>
    </location>
    <ligand>
        <name>substrate</name>
    </ligand>
</feature>
<sequence length="427" mass="45193">MLLDGICQKLSQSQLDFGGLLMATKRSVGDLKEADLKGKRVFVRVDLNVPLDENSKITDDTRVRAAVPTIKYLMGHGARVILASHLGRPKGVTPKFSLKPLVPRLSELLGVKVEMANDCIGEEVEKMVAAIPEGGVLLLENVRFYKEEEKNDPEFAKKLASLGDLYVNDAFGTAHRAHASTEGVTKFLKPSVAGFLMQKELDYLVGAVSNPKRPFAAIVGGSKVSSKIGVIESLLEKVDILLLGGGMMFTFYQAQGHSVGSSLVEEDKLDLATSLLEKAKSKGVSLLLPTDVIIADKFAADANSKVVPASGIADGWMGLDIGPDSIKTFSEALDTTKTVIWNGPMGVFEFEKFAAGTEEIAKKLADLSCKGVITIIGGGDSVAAVEKAGLAEKMSHISTGGGASLELLEGKSLPGVLALDDAIPAAL</sequence>
<dbReference type="Gene3D" id="3.40.50.1260">
    <property type="entry name" value="Phosphoglycerate kinase, N-terminal domain"/>
    <property type="match status" value="2"/>
</dbReference>
<evidence type="ECO:0000313" key="18">
    <source>
        <dbReference type="Proteomes" id="UP000655225"/>
    </source>
</evidence>
<evidence type="ECO:0000256" key="14">
    <source>
        <dbReference type="PIRSR" id="PIRSR000724-2"/>
    </source>
</evidence>
<dbReference type="GO" id="GO:0006096">
    <property type="term" value="P:glycolytic process"/>
    <property type="evidence" value="ECO:0007669"/>
    <property type="project" value="InterPro"/>
</dbReference>
<keyword evidence="9" id="KW-0547">Nucleotide-binding</keyword>
<evidence type="ECO:0000256" key="5">
    <source>
        <dbReference type="ARBA" id="ARBA00011245"/>
    </source>
</evidence>
<evidence type="ECO:0000256" key="15">
    <source>
        <dbReference type="RuleBase" id="RU000532"/>
    </source>
</evidence>
<evidence type="ECO:0000256" key="3">
    <source>
        <dbReference type="ARBA" id="ARBA00004496"/>
    </source>
</evidence>
<dbReference type="SUPFAM" id="SSF53748">
    <property type="entry name" value="Phosphoglycerate kinase"/>
    <property type="match status" value="1"/>
</dbReference>
<dbReference type="OMA" id="CCFEERE"/>
<comment type="catalytic activity">
    <reaction evidence="1 15">
        <text>(2R)-3-phosphoglycerate + ATP = (2R)-3-phospho-glyceroyl phosphate + ADP</text>
        <dbReference type="Rhea" id="RHEA:14801"/>
        <dbReference type="ChEBI" id="CHEBI:30616"/>
        <dbReference type="ChEBI" id="CHEBI:57604"/>
        <dbReference type="ChEBI" id="CHEBI:58272"/>
        <dbReference type="ChEBI" id="CHEBI:456216"/>
        <dbReference type="EC" id="2.7.2.3"/>
    </reaction>
</comment>
<feature type="binding site" evidence="14">
    <location>
        <position position="318"/>
    </location>
    <ligand>
        <name>ATP</name>
        <dbReference type="ChEBI" id="CHEBI:30616"/>
    </ligand>
</feature>
<evidence type="ECO:0000256" key="16">
    <source>
        <dbReference type="RuleBase" id="RU000696"/>
    </source>
</evidence>
<evidence type="ECO:0000313" key="17">
    <source>
        <dbReference type="EMBL" id="KAF8412697.1"/>
    </source>
</evidence>
<dbReference type="InterPro" id="IPR015824">
    <property type="entry name" value="Phosphoglycerate_kinase_N"/>
</dbReference>
<comment type="subcellular location">
    <subcellularLocation>
        <location evidence="3">Cytoplasm</location>
    </subcellularLocation>
</comment>
<comment type="caution">
    <text evidence="17">The sequence shown here is derived from an EMBL/GenBank/DDBJ whole genome shotgun (WGS) entry which is preliminary data.</text>
</comment>
<evidence type="ECO:0000256" key="12">
    <source>
        <dbReference type="ARBA" id="ARBA00022842"/>
    </source>
</evidence>
<dbReference type="Proteomes" id="UP000655225">
    <property type="component" value="Unassembled WGS sequence"/>
</dbReference>
<feature type="binding site" evidence="13">
    <location>
        <begin position="85"/>
        <end position="88"/>
    </location>
    <ligand>
        <name>substrate</name>
    </ligand>
</feature>
<dbReference type="GO" id="GO:0004618">
    <property type="term" value="F:phosphoglycerate kinase activity"/>
    <property type="evidence" value="ECO:0007669"/>
    <property type="project" value="UniProtKB-EC"/>
</dbReference>
<evidence type="ECO:0000256" key="11">
    <source>
        <dbReference type="ARBA" id="ARBA00022840"/>
    </source>
</evidence>
<feature type="binding site" evidence="14">
    <location>
        <position position="227"/>
    </location>
    <ligand>
        <name>ATP</name>
        <dbReference type="ChEBI" id="CHEBI:30616"/>
    </ligand>
</feature>
<evidence type="ECO:0000256" key="1">
    <source>
        <dbReference type="ARBA" id="ARBA00000642"/>
    </source>
</evidence>
<proteinExistence type="inferred from homology"/>
<evidence type="ECO:0000256" key="10">
    <source>
        <dbReference type="ARBA" id="ARBA00022777"/>
    </source>
</evidence>
<dbReference type="InterPro" id="IPR001576">
    <property type="entry name" value="Phosphoglycerate_kinase"/>
</dbReference>
<dbReference type="PROSITE" id="PS00111">
    <property type="entry name" value="PGLYCERATE_KINASE"/>
    <property type="match status" value="1"/>
</dbReference>
<dbReference type="EMBL" id="JABCRI010000001">
    <property type="protein sequence ID" value="KAF8412697.1"/>
    <property type="molecule type" value="Genomic_DNA"/>
</dbReference>
<evidence type="ECO:0000256" key="2">
    <source>
        <dbReference type="ARBA" id="ARBA00001946"/>
    </source>
</evidence>
<feature type="binding site" evidence="14">
    <location>
        <position position="349"/>
    </location>
    <ligand>
        <name>ATP</name>
        <dbReference type="ChEBI" id="CHEBI:30616"/>
    </ligand>
</feature>
<dbReference type="GO" id="GO:0005829">
    <property type="term" value="C:cytosol"/>
    <property type="evidence" value="ECO:0007669"/>
    <property type="project" value="TreeGrafter"/>
</dbReference>
<dbReference type="AlphaFoldDB" id="A0A835DU82"/>
<keyword evidence="18" id="KW-1185">Reference proteome</keyword>
<dbReference type="CDD" id="cd00318">
    <property type="entry name" value="Phosphoglycerate_kinase"/>
    <property type="match status" value="1"/>
</dbReference>
<evidence type="ECO:0000256" key="4">
    <source>
        <dbReference type="ARBA" id="ARBA00008982"/>
    </source>
</evidence>
<feature type="binding site" evidence="13">
    <location>
        <position position="62"/>
    </location>
    <ligand>
        <name>(2R)-3-phosphoglycerate</name>
        <dbReference type="ChEBI" id="CHEBI:58272"/>
    </ligand>
</feature>
<protein>
    <recommendedName>
        <fullName evidence="6 15">Phosphoglycerate kinase</fullName>
        <ecNumber evidence="6 15">2.7.2.3</ecNumber>
    </recommendedName>
</protein>
<accession>A0A835DU82</accession>
<dbReference type="PIRSF" id="PIRSF000724">
    <property type="entry name" value="Pgk"/>
    <property type="match status" value="1"/>
</dbReference>
<dbReference type="EC" id="2.7.2.3" evidence="6 15"/>
<feature type="binding site" evidence="13">
    <location>
        <position position="176"/>
    </location>
    <ligand>
        <name>(2R)-3-phosphoglycerate</name>
        <dbReference type="ChEBI" id="CHEBI:58272"/>
    </ligand>
</feature>
<dbReference type="GO" id="GO:0006094">
    <property type="term" value="P:gluconeogenesis"/>
    <property type="evidence" value="ECO:0007669"/>
    <property type="project" value="TreeGrafter"/>
</dbReference>
<comment type="similarity">
    <text evidence="4 15">Belongs to the phosphoglycerate kinase family.</text>
</comment>
<keyword evidence="10 15" id="KW-0418">Kinase</keyword>
<dbReference type="GO" id="GO:0005524">
    <property type="term" value="F:ATP binding"/>
    <property type="evidence" value="ECO:0007669"/>
    <property type="project" value="UniProtKB-KW"/>
</dbReference>
<keyword evidence="11 14" id="KW-0067">ATP-binding</keyword>
<feature type="binding site" evidence="13">
    <location>
        <position position="143"/>
    </location>
    <ligand>
        <name>(2R)-3-phosphoglycerate</name>
        <dbReference type="ChEBI" id="CHEBI:58272"/>
    </ligand>
</feature>
<dbReference type="Pfam" id="PF00162">
    <property type="entry name" value="PGK"/>
    <property type="match status" value="1"/>
</dbReference>
<feature type="binding site" evidence="14">
    <location>
        <begin position="378"/>
        <end position="381"/>
    </location>
    <ligand>
        <name>ATP</name>
        <dbReference type="ChEBI" id="CHEBI:30616"/>
    </ligand>
</feature>
<dbReference type="OrthoDB" id="275353at2759"/>
<dbReference type="InterPro" id="IPR015911">
    <property type="entry name" value="Phosphoglycerate_kinase_CS"/>
</dbReference>
<dbReference type="GO" id="GO:0043531">
    <property type="term" value="F:ADP binding"/>
    <property type="evidence" value="ECO:0007669"/>
    <property type="project" value="TreeGrafter"/>
</dbReference>
<name>A0A835DU82_TETSI</name>
<organism evidence="17 18">
    <name type="scientific">Tetracentron sinense</name>
    <name type="common">Spur-leaf</name>
    <dbReference type="NCBI Taxonomy" id="13715"/>
    <lineage>
        <taxon>Eukaryota</taxon>
        <taxon>Viridiplantae</taxon>
        <taxon>Streptophyta</taxon>
        <taxon>Embryophyta</taxon>
        <taxon>Tracheophyta</taxon>
        <taxon>Spermatophyta</taxon>
        <taxon>Magnoliopsida</taxon>
        <taxon>Trochodendrales</taxon>
        <taxon>Trochodendraceae</taxon>
        <taxon>Tetracentron</taxon>
    </lineage>
</organism>
<reference evidence="17 18" key="1">
    <citation type="submission" date="2020-04" db="EMBL/GenBank/DDBJ databases">
        <title>Plant Genome Project.</title>
        <authorList>
            <person name="Zhang R.-G."/>
        </authorList>
    </citation>
    <scope>NUCLEOTIDE SEQUENCE [LARGE SCALE GENOMIC DNA]</scope>
    <source>
        <strain evidence="17">YNK0</strain>
        <tissue evidence="17">Leaf</tissue>
    </source>
</reference>
<dbReference type="FunFam" id="3.40.50.1260:FF:000002">
    <property type="entry name" value="Phosphoglycerate kinase"/>
    <property type="match status" value="1"/>
</dbReference>
<gene>
    <name evidence="17" type="ORF">HHK36_000665</name>
</gene>
<keyword evidence="12" id="KW-0460">Magnesium</keyword>
<keyword evidence="7" id="KW-0963">Cytoplasm</keyword>
<comment type="cofactor">
    <cofactor evidence="2">
        <name>Mg(2+)</name>
        <dbReference type="ChEBI" id="CHEBI:18420"/>
    </cofactor>
</comment>
<dbReference type="HAMAP" id="MF_00145">
    <property type="entry name" value="Phosphoglyc_kinase"/>
    <property type="match status" value="1"/>
</dbReference>
<evidence type="ECO:0000256" key="13">
    <source>
        <dbReference type="PIRSR" id="PIRSR000724-1"/>
    </source>
</evidence>
<dbReference type="PANTHER" id="PTHR11406:SF27">
    <property type="entry name" value="PHOSPHOGLYCERATE KINASE 3, CYTOSOLIC"/>
    <property type="match status" value="1"/>
</dbReference>
<dbReference type="PANTHER" id="PTHR11406">
    <property type="entry name" value="PHOSPHOGLYCERATE KINASE"/>
    <property type="match status" value="1"/>
</dbReference>
<comment type="subunit">
    <text evidence="5 16">Monomer.</text>
</comment>
<dbReference type="InterPro" id="IPR036043">
    <property type="entry name" value="Phosphoglycerate_kinase_sf"/>
</dbReference>
<dbReference type="FunFam" id="3.40.50.1260:FF:000007">
    <property type="entry name" value="Phosphoglycerate kinase"/>
    <property type="match status" value="1"/>
</dbReference>
<evidence type="ECO:0000256" key="7">
    <source>
        <dbReference type="ARBA" id="ARBA00022490"/>
    </source>
</evidence>
<keyword evidence="8 15" id="KW-0808">Transferase</keyword>
<evidence type="ECO:0000256" key="8">
    <source>
        <dbReference type="ARBA" id="ARBA00022679"/>
    </source>
</evidence>
<evidence type="ECO:0000256" key="6">
    <source>
        <dbReference type="ARBA" id="ARBA00013061"/>
    </source>
</evidence>
<dbReference type="PRINTS" id="PR00477">
    <property type="entry name" value="PHGLYCKINASE"/>
</dbReference>